<keyword evidence="9" id="KW-1185">Reference proteome</keyword>
<keyword evidence="3 7" id="KW-0812">Transmembrane</keyword>
<comment type="similarity">
    <text evidence="2">Belongs to the CLPTM1 family.</text>
</comment>
<proteinExistence type="inferred from homology"/>
<feature type="region of interest" description="Disordered" evidence="6">
    <location>
        <begin position="801"/>
        <end position="829"/>
    </location>
</feature>
<dbReference type="PANTHER" id="PTHR21347">
    <property type="entry name" value="CLEFT LIP AND PALATE ASSOCIATED TRANSMEMBRANE PROTEIN-RELATED"/>
    <property type="match status" value="1"/>
</dbReference>
<dbReference type="OrthoDB" id="378564at2759"/>
<protein>
    <submittedName>
        <fullName evidence="8">Uncharacterized protein</fullName>
    </submittedName>
</protein>
<dbReference type="Pfam" id="PF05602">
    <property type="entry name" value="CLPTM1"/>
    <property type="match status" value="1"/>
</dbReference>
<evidence type="ECO:0000256" key="5">
    <source>
        <dbReference type="ARBA" id="ARBA00023136"/>
    </source>
</evidence>
<sequence>MARWGLMGVSARSGIRGMKWRSRQLLALFFRLSLSGLYEPSAGSKIKSSNNTLSPGASFLGTGSAHTQLNSSLPDYRAEFFAVLDLPKFQDNIHRRNPLIQTIPPSKRPLNESDYRRCRGQAHCATWSTTTARILIHPAQKCPPHAVSDLHCLVYVYTRRLAYFASSWLSSNFLKPASVGPKVAQNPAQVDAEYTTVPIWPVGTPLASHLLSALIAALIRPSLTPNPMTLCSSIHQDINLRLSTSYDIYSDENPHDLPRHTFSDIRFGDWNWTQVWESDFNVPQSVQNNGTLWAVIIVSKKDAQIDPRKPGYKPADVYRKQKLLTRYLPKRNIRKTKNLLGGSEGNTTQENDLIPAEHDSTLSSVISYYHPNLTIGLVSDTNVLPLNRLPPVVHAHVNVPPTSEKDPVSGHYYRYPVVFPNDFWILKESLMPVNDTVTSLHVRVEVAPMSHWKFQLFASMTVAFDQQASKSGGAAEVYCLDEIKRMFIETAPWLLITTFLVSALHAIFEFLAFSSDVSHWRNKKELVGVSLRTILSNIFVQVVVLLYLLDNSEGTSWIILLSSGETDCIKLNTHRGQGTGVVIEAWKITKAVDISFVPRGQGNIKLLPWVKVTDKHVLTEDEQKTQEYDALAFRWVTYVTVPSLFGYTIYSLLYNEHRGWYSFTISTLSSFVYAFGFIELVPQLVINYKLKSVAHMPMKVCDFHNHAMMYKTLNTIVDDFFAFCIKASRSTTISTSTAFTFLFFCLYTWLHMTYKIITLCSCTQLQNKQMPILHRLACFRDDVVFVYWIYKVDYSRVNEFGQSGTDDKKSPDASSSSSTSKSLSEKKNQ</sequence>
<evidence type="ECO:0000256" key="6">
    <source>
        <dbReference type="SAM" id="MobiDB-lite"/>
    </source>
</evidence>
<comment type="subcellular location">
    <subcellularLocation>
        <location evidence="1">Membrane</location>
        <topology evidence="1">Multi-pass membrane protein</topology>
    </subcellularLocation>
</comment>
<feature type="transmembrane region" description="Helical" evidence="7">
    <location>
        <begin position="635"/>
        <end position="653"/>
    </location>
</feature>
<reference evidence="8 9" key="1">
    <citation type="submission" date="2015-08" db="EMBL/GenBank/DDBJ databases">
        <title>Next Generation Sequencing and Analysis of the Genome of Puccinia sorghi L Schw, the Causal Agent of Maize Common Rust.</title>
        <authorList>
            <person name="Rochi L."/>
            <person name="Burguener G."/>
            <person name="Darino M."/>
            <person name="Turjanski A."/>
            <person name="Kreff E."/>
            <person name="Dieguez M.J."/>
            <person name="Sacco F."/>
        </authorList>
    </citation>
    <scope>NUCLEOTIDE SEQUENCE [LARGE SCALE GENOMIC DNA]</scope>
    <source>
        <strain evidence="8 9">RO10H11247</strain>
    </source>
</reference>
<organism evidence="8 9">
    <name type="scientific">Puccinia sorghi</name>
    <dbReference type="NCBI Taxonomy" id="27349"/>
    <lineage>
        <taxon>Eukaryota</taxon>
        <taxon>Fungi</taxon>
        <taxon>Dikarya</taxon>
        <taxon>Basidiomycota</taxon>
        <taxon>Pucciniomycotina</taxon>
        <taxon>Pucciniomycetes</taxon>
        <taxon>Pucciniales</taxon>
        <taxon>Pucciniaceae</taxon>
        <taxon>Puccinia</taxon>
    </lineage>
</organism>
<dbReference type="GO" id="GO:0016020">
    <property type="term" value="C:membrane"/>
    <property type="evidence" value="ECO:0007669"/>
    <property type="project" value="UniProtKB-SubCell"/>
</dbReference>
<feature type="compositionally biased region" description="Low complexity" evidence="6">
    <location>
        <begin position="812"/>
        <end position="822"/>
    </location>
</feature>
<evidence type="ECO:0000313" key="8">
    <source>
        <dbReference type="EMBL" id="KNZ49282.1"/>
    </source>
</evidence>
<evidence type="ECO:0000313" key="9">
    <source>
        <dbReference type="Proteomes" id="UP000037035"/>
    </source>
</evidence>
<evidence type="ECO:0000256" key="7">
    <source>
        <dbReference type="SAM" id="Phobius"/>
    </source>
</evidence>
<evidence type="ECO:0000256" key="4">
    <source>
        <dbReference type="ARBA" id="ARBA00022989"/>
    </source>
</evidence>
<dbReference type="Proteomes" id="UP000037035">
    <property type="component" value="Unassembled WGS sequence"/>
</dbReference>
<accession>A0A0L6ULX7</accession>
<feature type="transmembrane region" description="Helical" evidence="7">
    <location>
        <begin position="526"/>
        <end position="549"/>
    </location>
</feature>
<evidence type="ECO:0000256" key="1">
    <source>
        <dbReference type="ARBA" id="ARBA00004141"/>
    </source>
</evidence>
<dbReference type="InterPro" id="IPR008429">
    <property type="entry name" value="CLPTM1"/>
</dbReference>
<gene>
    <name evidence="8" type="ORF">VP01_510g19</name>
</gene>
<dbReference type="GO" id="GO:0012505">
    <property type="term" value="C:endomembrane system"/>
    <property type="evidence" value="ECO:0007669"/>
    <property type="project" value="TreeGrafter"/>
</dbReference>
<feature type="transmembrane region" description="Helical" evidence="7">
    <location>
        <begin position="660"/>
        <end position="678"/>
    </location>
</feature>
<name>A0A0L6ULX7_9BASI</name>
<dbReference type="EMBL" id="LAVV01010287">
    <property type="protein sequence ID" value="KNZ49282.1"/>
    <property type="molecule type" value="Genomic_DNA"/>
</dbReference>
<dbReference type="PANTHER" id="PTHR21347:SF0">
    <property type="entry name" value="LIPID SCRAMBLASE CLPTM1L"/>
    <property type="match status" value="1"/>
</dbReference>
<keyword evidence="4 7" id="KW-1133">Transmembrane helix</keyword>
<evidence type="ECO:0000256" key="3">
    <source>
        <dbReference type="ARBA" id="ARBA00022692"/>
    </source>
</evidence>
<dbReference type="AlphaFoldDB" id="A0A0L6ULX7"/>
<feature type="transmembrane region" description="Helical" evidence="7">
    <location>
        <begin position="493"/>
        <end position="514"/>
    </location>
</feature>
<keyword evidence="5 7" id="KW-0472">Membrane</keyword>
<feature type="transmembrane region" description="Helical" evidence="7">
    <location>
        <begin position="733"/>
        <end position="750"/>
    </location>
</feature>
<comment type="caution">
    <text evidence="8">The sequence shown here is derived from an EMBL/GenBank/DDBJ whole genome shotgun (WGS) entry which is preliminary data.</text>
</comment>
<evidence type="ECO:0000256" key="2">
    <source>
        <dbReference type="ARBA" id="ARBA00009310"/>
    </source>
</evidence>
<dbReference type="VEuPathDB" id="FungiDB:VP01_510g19"/>
<dbReference type="STRING" id="27349.A0A0L6ULX7"/>